<reference evidence="4" key="1">
    <citation type="journal article" date="2023" name="GigaByte">
        <title>Genome assembly of the bearded iris, Iris pallida Lam.</title>
        <authorList>
            <person name="Bruccoleri R.E."/>
            <person name="Oakeley E.J."/>
            <person name="Faust A.M.E."/>
            <person name="Altorfer M."/>
            <person name="Dessus-Babus S."/>
            <person name="Burckhardt D."/>
            <person name="Oertli M."/>
            <person name="Naumann U."/>
            <person name="Petersen F."/>
            <person name="Wong J."/>
        </authorList>
    </citation>
    <scope>NUCLEOTIDE SEQUENCE</scope>
    <source>
        <strain evidence="4">GSM-AAB239-AS_SAM_17_03QT</strain>
    </source>
</reference>
<name>A0AAX6IAY1_IRIPA</name>
<evidence type="ECO:0000313" key="4">
    <source>
        <dbReference type="EMBL" id="KAJ6850218.1"/>
    </source>
</evidence>
<dbReference type="EMBL" id="JANAVB010032957">
    <property type="protein sequence ID" value="KAJ6809809.1"/>
    <property type="molecule type" value="Genomic_DNA"/>
</dbReference>
<dbReference type="PANTHER" id="PTHR48459">
    <property type="entry name" value="CUE DOMAIN-CONTAINING PROTEIN"/>
    <property type="match status" value="1"/>
</dbReference>
<accession>A0AAX6IAY1</accession>
<dbReference type="CDD" id="cd14279">
    <property type="entry name" value="CUE"/>
    <property type="match status" value="1"/>
</dbReference>
<proteinExistence type="predicted"/>
<evidence type="ECO:0000256" key="1">
    <source>
        <dbReference type="SAM" id="Coils"/>
    </source>
</evidence>
<feature type="region of interest" description="Disordered" evidence="2">
    <location>
        <begin position="597"/>
        <end position="649"/>
    </location>
</feature>
<keyword evidence="1" id="KW-0175">Coiled coil</keyword>
<reference evidence="4" key="2">
    <citation type="submission" date="2023-04" db="EMBL/GenBank/DDBJ databases">
        <authorList>
            <person name="Bruccoleri R.E."/>
            <person name="Oakeley E.J."/>
            <person name="Faust A.-M."/>
            <person name="Dessus-Babus S."/>
            <person name="Altorfer M."/>
            <person name="Burckhardt D."/>
            <person name="Oertli M."/>
            <person name="Naumann U."/>
            <person name="Petersen F."/>
            <person name="Wong J."/>
        </authorList>
    </citation>
    <scope>NUCLEOTIDE SEQUENCE</scope>
    <source>
        <strain evidence="4">GSM-AAB239-AS_SAM_17_03QT</strain>
        <tissue evidence="4">Leaf</tissue>
    </source>
</reference>
<organism evidence="4 5">
    <name type="scientific">Iris pallida</name>
    <name type="common">Sweet iris</name>
    <dbReference type="NCBI Taxonomy" id="29817"/>
    <lineage>
        <taxon>Eukaryota</taxon>
        <taxon>Viridiplantae</taxon>
        <taxon>Streptophyta</taxon>
        <taxon>Embryophyta</taxon>
        <taxon>Tracheophyta</taxon>
        <taxon>Spermatophyta</taxon>
        <taxon>Magnoliopsida</taxon>
        <taxon>Liliopsida</taxon>
        <taxon>Asparagales</taxon>
        <taxon>Iridaceae</taxon>
        <taxon>Iridoideae</taxon>
        <taxon>Irideae</taxon>
        <taxon>Iris</taxon>
    </lineage>
</organism>
<dbReference type="PANTHER" id="PTHR48459:SF1">
    <property type="entry name" value="CUE DOMAIN-CONTAINING PROTEIN"/>
    <property type="match status" value="1"/>
</dbReference>
<comment type="caution">
    <text evidence="4">The sequence shown here is derived from an EMBL/GenBank/DDBJ whole genome shotgun (WGS) entry which is preliminary data.</text>
</comment>
<feature type="compositionally biased region" description="Polar residues" evidence="2">
    <location>
        <begin position="612"/>
        <end position="624"/>
    </location>
</feature>
<protein>
    <recommendedName>
        <fullName evidence="6">CUE domain-containing protein</fullName>
    </recommendedName>
</protein>
<sequence length="649" mass="71056">MGSKSVFLSLQETFPQVDSRILRAVAFEHSKDVNAAAEFVLFEVLTTMSGPSEVIGQSRDQNDAFGNHAIACEIDPGATTDPSGGLVDVSCNSYFGGSAEPCSLAPHFTGVVELSRTSYLDGSEMQCPMKPHQEVGNQPFEPKPVDPKASDCTNDAFRLNTCYLDKMVAIPLGNSLDLQSAEPEAASLIEGTIDTFGELVEHCSNDLCAAAVQDLNKSKQEETNSISCPVFCNISSKVLEKYEGAMVYEGEDINTSLSECEEKVHGDASTVSTVTCAHDSSLSVHDESNDLSPFGPVVPRTSNDVFLECENGYSMYATDKSSEQLAHGTELVSLESDLPAALPTRSSHVVNIDLLEDFVTNARSNKQTLVSSMDTVINMVQESQVLEERAKQAKEAASRAGQGTLTKVEELKQILKHAKQANDMHAGDIYGEKAILSTEARELQSRLLTLSDERDRSFSIIEEIRQILEERLAASQDEIAAAEQEKLEKEELSQKALKEQELVMEMVVEKSKQLQQEAEENAKLRNFLMDRGRVVDTLQGELAVVFEDVMLLKERVEGRLPLTRSLLTAYSSSLSSSSSSQRSISLSNNILDLDRADLGESPRASRDDQALMQKQDSDSLSSSGEVMIHLTENHKVPEDEDWELCNGEA</sequence>
<evidence type="ECO:0008006" key="6">
    <source>
        <dbReference type="Google" id="ProtNLM"/>
    </source>
</evidence>
<keyword evidence="5" id="KW-1185">Reference proteome</keyword>
<dbReference type="Proteomes" id="UP001140949">
    <property type="component" value="Unassembled WGS sequence"/>
</dbReference>
<dbReference type="EMBL" id="JANAVB010003198">
    <property type="protein sequence ID" value="KAJ6850218.1"/>
    <property type="molecule type" value="Genomic_DNA"/>
</dbReference>
<evidence type="ECO:0000313" key="5">
    <source>
        <dbReference type="Proteomes" id="UP001140949"/>
    </source>
</evidence>
<gene>
    <name evidence="3" type="ORF">M6B38_160880</name>
    <name evidence="4" type="ORF">M6B38_265320</name>
</gene>
<feature type="compositionally biased region" description="Basic and acidic residues" evidence="2">
    <location>
        <begin position="597"/>
        <end position="609"/>
    </location>
</feature>
<evidence type="ECO:0000256" key="2">
    <source>
        <dbReference type="SAM" id="MobiDB-lite"/>
    </source>
</evidence>
<feature type="coiled-coil region" evidence="1">
    <location>
        <begin position="433"/>
        <end position="517"/>
    </location>
</feature>
<dbReference type="AlphaFoldDB" id="A0AAX6IAY1"/>
<evidence type="ECO:0000313" key="3">
    <source>
        <dbReference type="EMBL" id="KAJ6809809.1"/>
    </source>
</evidence>